<dbReference type="VEuPathDB" id="VectorBase:GPPI041111"/>
<protein>
    <submittedName>
        <fullName evidence="2">Uncharacterized protein</fullName>
    </submittedName>
</protein>
<keyword evidence="3" id="KW-1185">Reference proteome</keyword>
<keyword evidence="1" id="KW-0732">Signal</keyword>
<feature type="signal peptide" evidence="1">
    <location>
        <begin position="1"/>
        <end position="30"/>
    </location>
</feature>
<reference evidence="3" key="1">
    <citation type="submission" date="2015-01" db="EMBL/GenBank/DDBJ databases">
        <authorList>
            <person name="Aksoy S."/>
            <person name="Warren W."/>
            <person name="Wilson R.K."/>
        </authorList>
    </citation>
    <scope>NUCLEOTIDE SEQUENCE [LARGE SCALE GENOMIC DNA]</scope>
    <source>
        <strain evidence="3">IAEA</strain>
    </source>
</reference>
<evidence type="ECO:0000313" key="2">
    <source>
        <dbReference type="EnsemblMetazoa" id="GPPI041111-PA"/>
    </source>
</evidence>
<accession>A0A1B0BUS4</accession>
<reference evidence="2" key="2">
    <citation type="submission" date="2020-05" db="UniProtKB">
        <authorList>
            <consortium name="EnsemblMetazoa"/>
        </authorList>
    </citation>
    <scope>IDENTIFICATION</scope>
    <source>
        <strain evidence="2">IAEA</strain>
    </source>
</reference>
<evidence type="ECO:0000256" key="1">
    <source>
        <dbReference type="SAM" id="SignalP"/>
    </source>
</evidence>
<proteinExistence type="predicted"/>
<feature type="chain" id="PRO_5008405167" evidence="1">
    <location>
        <begin position="31"/>
        <end position="100"/>
    </location>
</feature>
<dbReference type="EnsemblMetazoa" id="GPPI041111-RA">
    <property type="protein sequence ID" value="GPPI041111-PA"/>
    <property type="gene ID" value="GPPI041111"/>
</dbReference>
<dbReference type="AlphaFoldDB" id="A0A1B0BUS4"/>
<dbReference type="EMBL" id="JXJN01020885">
    <property type="status" value="NOT_ANNOTATED_CDS"/>
    <property type="molecule type" value="Genomic_DNA"/>
</dbReference>
<sequence length="100" mass="11741">MLEQREQRIMKPKILFSLYLFLCCIKTINAEVYTALAEMEELLETEAVLISNLEGFIRVQQDKLDYLKTQSSKLCIPQQMYANFMLIEPLIDTLFNSIKE</sequence>
<dbReference type="Proteomes" id="UP000092460">
    <property type="component" value="Unassembled WGS sequence"/>
</dbReference>
<organism evidence="2 3">
    <name type="scientific">Glossina palpalis gambiensis</name>
    <dbReference type="NCBI Taxonomy" id="67801"/>
    <lineage>
        <taxon>Eukaryota</taxon>
        <taxon>Metazoa</taxon>
        <taxon>Ecdysozoa</taxon>
        <taxon>Arthropoda</taxon>
        <taxon>Hexapoda</taxon>
        <taxon>Insecta</taxon>
        <taxon>Pterygota</taxon>
        <taxon>Neoptera</taxon>
        <taxon>Endopterygota</taxon>
        <taxon>Diptera</taxon>
        <taxon>Brachycera</taxon>
        <taxon>Muscomorpha</taxon>
        <taxon>Hippoboscoidea</taxon>
        <taxon>Glossinidae</taxon>
        <taxon>Glossina</taxon>
    </lineage>
</organism>
<evidence type="ECO:0000313" key="3">
    <source>
        <dbReference type="Proteomes" id="UP000092460"/>
    </source>
</evidence>
<dbReference type="STRING" id="67801.A0A1B0BUS4"/>
<name>A0A1B0BUS4_9MUSC</name>